<evidence type="ECO:0000256" key="1">
    <source>
        <dbReference type="ARBA" id="ARBA00007435"/>
    </source>
</evidence>
<dbReference type="RefSeq" id="WP_024015140.1">
    <property type="nucleotide sequence ID" value="NZ_CP024970.1"/>
</dbReference>
<organism evidence="3 4">
    <name type="scientific">Erwinia amylovora</name>
    <name type="common">Fire blight bacteria</name>
    <dbReference type="NCBI Taxonomy" id="552"/>
    <lineage>
        <taxon>Bacteria</taxon>
        <taxon>Pseudomonadati</taxon>
        <taxon>Pseudomonadota</taxon>
        <taxon>Gammaproteobacteria</taxon>
        <taxon>Enterobacterales</taxon>
        <taxon>Erwiniaceae</taxon>
        <taxon>Erwinia</taxon>
    </lineage>
</organism>
<dbReference type="PANTHER" id="PTHR34477:SF1">
    <property type="entry name" value="UPF0213 PROTEIN YHBQ"/>
    <property type="match status" value="1"/>
</dbReference>
<dbReference type="InterPro" id="IPR035901">
    <property type="entry name" value="GIY-YIG_endonuc_sf"/>
</dbReference>
<dbReference type="Gene3D" id="3.40.1440.10">
    <property type="entry name" value="GIY-YIG endonuclease"/>
    <property type="match status" value="1"/>
</dbReference>
<protein>
    <submittedName>
        <fullName evidence="3">GIY-YIG nuclease family protein</fullName>
    </submittedName>
</protein>
<dbReference type="InterPro" id="IPR050190">
    <property type="entry name" value="UPF0213_domain"/>
</dbReference>
<comment type="similarity">
    <text evidence="1">Belongs to the UPF0213 family.</text>
</comment>
<proteinExistence type="inferred from homology"/>
<feature type="domain" description="GIY-YIG" evidence="2">
    <location>
        <begin position="7"/>
        <end position="82"/>
    </location>
</feature>
<dbReference type="EMBL" id="CP066796">
    <property type="protein sequence ID" value="QSI92131.1"/>
    <property type="molecule type" value="Genomic_DNA"/>
</dbReference>
<evidence type="ECO:0000259" key="2">
    <source>
        <dbReference type="PROSITE" id="PS50164"/>
    </source>
</evidence>
<dbReference type="PROSITE" id="PS50164">
    <property type="entry name" value="GIY_YIG"/>
    <property type="match status" value="1"/>
</dbReference>
<dbReference type="InterPro" id="IPR000305">
    <property type="entry name" value="GIY-YIG_endonuc"/>
</dbReference>
<evidence type="ECO:0000313" key="4">
    <source>
        <dbReference type="Proteomes" id="UP000662840"/>
    </source>
</evidence>
<keyword evidence="4" id="KW-1185">Reference proteome</keyword>
<dbReference type="GeneID" id="97604706"/>
<name>A0ABX7MIB9_ERWAM</name>
<reference evidence="3 4" key="1">
    <citation type="submission" date="2020-12" db="EMBL/GenBank/DDBJ databases">
        <title>Genome sequence of Erwinia amylovora ATCC15580, a type strain.</title>
        <authorList>
            <person name="Kang I.-J."/>
            <person name="Roh E."/>
        </authorList>
    </citation>
    <scope>NUCLEOTIDE SEQUENCE [LARGE SCALE GENOMIC DNA]</scope>
    <source>
        <strain evidence="3 4">ATCC 15580</strain>
    </source>
</reference>
<dbReference type="CDD" id="cd10456">
    <property type="entry name" value="GIY-YIG_UPF0213"/>
    <property type="match status" value="1"/>
</dbReference>
<dbReference type="SUPFAM" id="SSF82771">
    <property type="entry name" value="GIY-YIG endonuclease"/>
    <property type="match status" value="1"/>
</dbReference>
<accession>A0ABX7MIB9</accession>
<gene>
    <name evidence="3" type="ORF">JGC47_01970</name>
</gene>
<dbReference type="Proteomes" id="UP000662840">
    <property type="component" value="Chromosome"/>
</dbReference>
<dbReference type="PANTHER" id="PTHR34477">
    <property type="entry name" value="UPF0213 PROTEIN YHBQ"/>
    <property type="match status" value="1"/>
</dbReference>
<sequence length="121" mass="13287">MCPAAPAEWHLYIVRTAGGVLYTGITLDVARRFAQHQRGKGAKALRGKGPLELVFHCAAGDRSLASKLEYCVKQLKRQQKLQLAEQQPLSLIQWLSDQSRLNGAEYSILPAMPLKASSASL</sequence>
<evidence type="ECO:0000313" key="3">
    <source>
        <dbReference type="EMBL" id="QSI92131.1"/>
    </source>
</evidence>
<dbReference type="Pfam" id="PF01541">
    <property type="entry name" value="GIY-YIG"/>
    <property type="match status" value="1"/>
</dbReference>